<dbReference type="InterPro" id="IPR002509">
    <property type="entry name" value="NODB_dom"/>
</dbReference>
<dbReference type="GO" id="GO:0016810">
    <property type="term" value="F:hydrolase activity, acting on carbon-nitrogen (but not peptide) bonds"/>
    <property type="evidence" value="ECO:0007669"/>
    <property type="project" value="InterPro"/>
</dbReference>
<evidence type="ECO:0000313" key="5">
    <source>
        <dbReference type="EMBL" id="SHM11527.1"/>
    </source>
</evidence>
<dbReference type="Pfam" id="PF01522">
    <property type="entry name" value="Polysacc_deac_1"/>
    <property type="match status" value="1"/>
</dbReference>
<evidence type="ECO:0000256" key="3">
    <source>
        <dbReference type="SAM" id="Phobius"/>
    </source>
</evidence>
<evidence type="ECO:0000256" key="2">
    <source>
        <dbReference type="ARBA" id="ARBA00022801"/>
    </source>
</evidence>
<dbReference type="STRING" id="1419482.SAMN05444266_106410"/>
<evidence type="ECO:0000259" key="4">
    <source>
        <dbReference type="PROSITE" id="PS51677"/>
    </source>
</evidence>
<keyword evidence="3" id="KW-0812">Transmembrane</keyword>
<dbReference type="EMBL" id="FRBL01000006">
    <property type="protein sequence ID" value="SHM11527.1"/>
    <property type="molecule type" value="Genomic_DNA"/>
</dbReference>
<dbReference type="GO" id="GO:0016020">
    <property type="term" value="C:membrane"/>
    <property type="evidence" value="ECO:0007669"/>
    <property type="project" value="TreeGrafter"/>
</dbReference>
<reference evidence="5 6" key="1">
    <citation type="submission" date="2016-11" db="EMBL/GenBank/DDBJ databases">
        <authorList>
            <person name="Jaros S."/>
            <person name="Januszkiewicz K."/>
            <person name="Wedrychowicz H."/>
        </authorList>
    </citation>
    <scope>NUCLEOTIDE SEQUENCE [LARGE SCALE GENOMIC DNA]</scope>
    <source>
        <strain evidence="5 6">DSM 27406</strain>
    </source>
</reference>
<dbReference type="AlphaFoldDB" id="A0A1M7G6F3"/>
<evidence type="ECO:0000256" key="1">
    <source>
        <dbReference type="ARBA" id="ARBA00022723"/>
    </source>
</evidence>
<proteinExistence type="predicted"/>
<accession>A0A1M7G6F3</accession>
<keyword evidence="3" id="KW-0472">Membrane</keyword>
<keyword evidence="2" id="KW-0378">Hydrolase</keyword>
<gene>
    <name evidence="5" type="ORF">SAMN05444266_106410</name>
</gene>
<dbReference type="PANTHER" id="PTHR10587:SF133">
    <property type="entry name" value="CHITIN DEACETYLASE 1-RELATED"/>
    <property type="match status" value="1"/>
</dbReference>
<dbReference type="GO" id="GO:0005975">
    <property type="term" value="P:carbohydrate metabolic process"/>
    <property type="evidence" value="ECO:0007669"/>
    <property type="project" value="InterPro"/>
</dbReference>
<keyword evidence="3" id="KW-1133">Transmembrane helix</keyword>
<dbReference type="SUPFAM" id="SSF88713">
    <property type="entry name" value="Glycoside hydrolase/deacetylase"/>
    <property type="match status" value="1"/>
</dbReference>
<dbReference type="PANTHER" id="PTHR10587">
    <property type="entry name" value="GLYCOSYL TRANSFERASE-RELATED"/>
    <property type="match status" value="1"/>
</dbReference>
<dbReference type="InterPro" id="IPR050248">
    <property type="entry name" value="Polysacc_deacetylase_ArnD"/>
</dbReference>
<keyword evidence="1" id="KW-0479">Metal-binding</keyword>
<dbReference type="InterPro" id="IPR011330">
    <property type="entry name" value="Glyco_hydro/deAcase_b/a-brl"/>
</dbReference>
<evidence type="ECO:0000313" key="6">
    <source>
        <dbReference type="Proteomes" id="UP000184420"/>
    </source>
</evidence>
<dbReference type="OrthoDB" id="9812065at2"/>
<dbReference type="Proteomes" id="UP000184420">
    <property type="component" value="Unassembled WGS sequence"/>
</dbReference>
<dbReference type="GO" id="GO:0046872">
    <property type="term" value="F:metal ion binding"/>
    <property type="evidence" value="ECO:0007669"/>
    <property type="project" value="UniProtKB-KW"/>
</dbReference>
<keyword evidence="6" id="KW-1185">Reference proteome</keyword>
<feature type="domain" description="NodB homology" evidence="4">
    <location>
        <begin position="69"/>
        <end position="247"/>
    </location>
</feature>
<dbReference type="CDD" id="cd10917">
    <property type="entry name" value="CE4_NodB_like_6s_7s"/>
    <property type="match status" value="1"/>
</dbReference>
<dbReference type="PROSITE" id="PS51677">
    <property type="entry name" value="NODB"/>
    <property type="match status" value="1"/>
</dbReference>
<protein>
    <submittedName>
        <fullName evidence="5">Peptidoglycan/xylan/chitin deacetylase, PgdA/CDA1 family</fullName>
    </submittedName>
</protein>
<sequence>MLTHRFTYIILGILLLCWITLRFGMEVNISAWWLLVLPLVYIPLCVWGAIKIQANYFIPSVSQARTNEKVVALSFDDGPLPEYTPLVLDILRQEQVPAAFFCIGKNIPENDELLERIHAEGHVIGNHSWCHDFWFDLYSSKRMQLDLDRMQEQVESVLGITPRLFRPPYGVTNPNLATAVEKEGLVSVGWSIRSLDTVAKDEAVLLQKILDALHPGAVILLHDTCSITAAILPRLIKGIREKGYRLERIDKLLKIPAYA</sequence>
<dbReference type="Gene3D" id="3.20.20.370">
    <property type="entry name" value="Glycoside hydrolase/deacetylase"/>
    <property type="match status" value="1"/>
</dbReference>
<organism evidence="5 6">
    <name type="scientific">Chitinophaga jiangningensis</name>
    <dbReference type="NCBI Taxonomy" id="1419482"/>
    <lineage>
        <taxon>Bacteria</taxon>
        <taxon>Pseudomonadati</taxon>
        <taxon>Bacteroidota</taxon>
        <taxon>Chitinophagia</taxon>
        <taxon>Chitinophagales</taxon>
        <taxon>Chitinophagaceae</taxon>
        <taxon>Chitinophaga</taxon>
    </lineage>
</organism>
<name>A0A1M7G6F3_9BACT</name>
<feature type="transmembrane region" description="Helical" evidence="3">
    <location>
        <begin position="31"/>
        <end position="50"/>
    </location>
</feature>
<feature type="transmembrane region" description="Helical" evidence="3">
    <location>
        <begin position="6"/>
        <end position="24"/>
    </location>
</feature>